<evidence type="ECO:0000256" key="4">
    <source>
        <dbReference type="ARBA" id="ARBA00022840"/>
    </source>
</evidence>
<evidence type="ECO:0000256" key="5">
    <source>
        <dbReference type="SAM" id="Phobius"/>
    </source>
</evidence>
<feature type="transmembrane region" description="Helical" evidence="5">
    <location>
        <begin position="552"/>
        <end position="574"/>
    </location>
</feature>
<dbReference type="Pfam" id="PF06722">
    <property type="entry name" value="EryCIII-like_C"/>
    <property type="match status" value="1"/>
</dbReference>
<dbReference type="GO" id="GO:0016774">
    <property type="term" value="F:phosphotransferase activity, carboxyl group as acceptor"/>
    <property type="evidence" value="ECO:0007669"/>
    <property type="project" value="InterPro"/>
</dbReference>
<feature type="domain" description="Erythromycin biosynthesis protein CIII-like C-terminal" evidence="7">
    <location>
        <begin position="337"/>
        <end position="438"/>
    </location>
</feature>
<sequence>MSSSSNGEATAARPSVRLNIAILFMGSRGDLHPALAIARQLQEHHGHRVRIATHPPYRAAIEAAGVGFYSIGSCDVKTMIERRLLPREELQKVLPVIKEEFREMGERWWGACIDAPEGLADGEEPGSFVADCVISTVHVFNQTSAAARLGVPLHLFGMNPRTYSGEIPHSQAGWAVGAGRMTRLVSWWLPDVVFLQVMKGVINDVRIGMGLEPMSPVWWPSQHHRLGVPCSYLWSPRLMPAPSDWAENVRVSGFVWDDAPEDYVPSADLVAFLGDGNDAPVYIGFGSGSFADAQGTFERIVEAVRMVGVRVVICRGWSDLSAEGILKGDEGKSKKILVIDEAPHAWLFPRVRAVVCHGGLGTTAAALRSGRPTLVVPVTGDQPFWASKVAAAGCGPKAGFGIEGLTAEGLRGKMEELLRPVFAEAAGRFAEQVARERPGEEACVGEIVRTLEVYDHEGCRCEVFPERPAVWRVGKHGPGLSAVAAWVLVREGRVRREELRPAKVVRWPDLVSPGDPVTGVVLGLLGAVGAVVGDVKGWRWGFLGLHVLRAPLTILASVFFGLFNLLDFIIYSLGSSAEPKLYASNPRLYALPQMLGFLLCAPVAELRSVHPRTHGGDGVVWILLGLLRTVVAVVNVPAGVLGIGLRYADLACARGMGERPTGDVVAEARTGQGQVEAEKGGDGLREEIVRAWDSRQEKKTV</sequence>
<evidence type="ECO:0000256" key="1">
    <source>
        <dbReference type="ARBA" id="ARBA00022679"/>
    </source>
</evidence>
<dbReference type="PROSITE" id="PS01076">
    <property type="entry name" value="ACETATE_KINASE_2"/>
    <property type="match status" value="1"/>
</dbReference>
<keyword evidence="5" id="KW-1133">Transmembrane helix</keyword>
<comment type="caution">
    <text evidence="8">The sequence shown here is derived from an EMBL/GenBank/DDBJ whole genome shotgun (WGS) entry which is preliminary data.</text>
</comment>
<feature type="domain" description="Glycosyltransferase family 28 N-terminal" evidence="6">
    <location>
        <begin position="20"/>
        <end position="82"/>
    </location>
</feature>
<dbReference type="AlphaFoldDB" id="A0A8H6J7L3"/>
<dbReference type="GO" id="GO:0016301">
    <property type="term" value="F:kinase activity"/>
    <property type="evidence" value="ECO:0007669"/>
    <property type="project" value="UniProtKB-KW"/>
</dbReference>
<keyword evidence="1 8" id="KW-0808">Transferase</keyword>
<feature type="transmembrane region" description="Helical" evidence="5">
    <location>
        <begin position="586"/>
        <end position="604"/>
    </location>
</feature>
<dbReference type="CDD" id="cd03784">
    <property type="entry name" value="GT1_Gtf-like"/>
    <property type="match status" value="1"/>
</dbReference>
<dbReference type="InterPro" id="IPR050426">
    <property type="entry name" value="Glycosyltransferase_28"/>
</dbReference>
<evidence type="ECO:0000256" key="2">
    <source>
        <dbReference type="ARBA" id="ARBA00022741"/>
    </source>
</evidence>
<dbReference type="EMBL" id="WIGN01000136">
    <property type="protein sequence ID" value="KAF6807495.1"/>
    <property type="molecule type" value="Genomic_DNA"/>
</dbReference>
<keyword evidence="5" id="KW-0472">Membrane</keyword>
<evidence type="ECO:0000259" key="7">
    <source>
        <dbReference type="Pfam" id="PF06722"/>
    </source>
</evidence>
<keyword evidence="5" id="KW-0812">Transmembrane</keyword>
<name>A0A8H6J7L3_9PEZI</name>
<dbReference type="Gene3D" id="3.40.50.2000">
    <property type="entry name" value="Glycogen Phosphorylase B"/>
    <property type="match status" value="2"/>
</dbReference>
<keyword evidence="2" id="KW-0547">Nucleotide-binding</keyword>
<dbReference type="InterPro" id="IPR004276">
    <property type="entry name" value="GlycoTrans_28_N"/>
</dbReference>
<dbReference type="GO" id="GO:0005975">
    <property type="term" value="P:carbohydrate metabolic process"/>
    <property type="evidence" value="ECO:0007669"/>
    <property type="project" value="InterPro"/>
</dbReference>
<gene>
    <name evidence="8" type="ORF">CSOJ01_08148</name>
</gene>
<feature type="transmembrane region" description="Helical" evidence="5">
    <location>
        <begin position="619"/>
        <end position="645"/>
    </location>
</feature>
<evidence type="ECO:0000256" key="3">
    <source>
        <dbReference type="ARBA" id="ARBA00022777"/>
    </source>
</evidence>
<dbReference type="GO" id="GO:0016906">
    <property type="term" value="F:sterol 3-beta-glucosyltransferase activity"/>
    <property type="evidence" value="ECO:0007669"/>
    <property type="project" value="UniProtKB-ARBA"/>
</dbReference>
<accession>A0A8H6J7L3</accession>
<evidence type="ECO:0000313" key="9">
    <source>
        <dbReference type="Proteomes" id="UP000652219"/>
    </source>
</evidence>
<keyword evidence="9" id="KW-1185">Reference proteome</keyword>
<evidence type="ECO:0000259" key="6">
    <source>
        <dbReference type="Pfam" id="PF03033"/>
    </source>
</evidence>
<evidence type="ECO:0000313" key="8">
    <source>
        <dbReference type="EMBL" id="KAF6807495.1"/>
    </source>
</evidence>
<dbReference type="InterPro" id="IPR023865">
    <property type="entry name" value="Aliphatic_acid_kinase_CS"/>
</dbReference>
<proteinExistence type="predicted"/>
<dbReference type="InterPro" id="IPR002213">
    <property type="entry name" value="UDP_glucos_trans"/>
</dbReference>
<dbReference type="SUPFAM" id="SSF53756">
    <property type="entry name" value="UDP-Glycosyltransferase/glycogen phosphorylase"/>
    <property type="match status" value="1"/>
</dbReference>
<dbReference type="Pfam" id="PF03033">
    <property type="entry name" value="Glyco_transf_28"/>
    <property type="match status" value="1"/>
</dbReference>
<dbReference type="InterPro" id="IPR010610">
    <property type="entry name" value="EryCIII-like_C"/>
</dbReference>
<organism evidence="8 9">
    <name type="scientific">Colletotrichum sojae</name>
    <dbReference type="NCBI Taxonomy" id="2175907"/>
    <lineage>
        <taxon>Eukaryota</taxon>
        <taxon>Fungi</taxon>
        <taxon>Dikarya</taxon>
        <taxon>Ascomycota</taxon>
        <taxon>Pezizomycotina</taxon>
        <taxon>Sordariomycetes</taxon>
        <taxon>Hypocreomycetidae</taxon>
        <taxon>Glomerellales</taxon>
        <taxon>Glomerellaceae</taxon>
        <taxon>Colletotrichum</taxon>
        <taxon>Colletotrichum orchidearum species complex</taxon>
    </lineage>
</organism>
<protein>
    <submittedName>
        <fullName evidence="8">Udp-transferase</fullName>
    </submittedName>
</protein>
<dbReference type="Proteomes" id="UP000652219">
    <property type="component" value="Unassembled WGS sequence"/>
</dbReference>
<dbReference type="FunFam" id="3.40.50.2000:FF:000009">
    <property type="entry name" value="Sterol 3-beta-glucosyltransferase UGT80A2"/>
    <property type="match status" value="1"/>
</dbReference>
<keyword evidence="4" id="KW-0067">ATP-binding</keyword>
<dbReference type="PANTHER" id="PTHR48050">
    <property type="entry name" value="STEROL 3-BETA-GLUCOSYLTRANSFERASE"/>
    <property type="match status" value="1"/>
</dbReference>
<reference evidence="8 9" key="1">
    <citation type="journal article" date="2020" name="Phytopathology">
        <title>Genome Sequence Resources of Colletotrichum truncatum, C. plurivorum, C. musicola, and C. sojae: Four Species Pathogenic to Soybean (Glycine max).</title>
        <authorList>
            <person name="Rogerio F."/>
            <person name="Boufleur T.R."/>
            <person name="Ciampi-Guillardi M."/>
            <person name="Sukno S.A."/>
            <person name="Thon M.R."/>
            <person name="Massola Junior N.S."/>
            <person name="Baroncelli R."/>
        </authorList>
    </citation>
    <scope>NUCLEOTIDE SEQUENCE [LARGE SCALE GENOMIC DNA]</scope>
    <source>
        <strain evidence="8 9">LFN0009</strain>
    </source>
</reference>
<dbReference type="GO" id="GO:0005524">
    <property type="term" value="F:ATP binding"/>
    <property type="evidence" value="ECO:0007669"/>
    <property type="project" value="UniProtKB-KW"/>
</dbReference>
<keyword evidence="3" id="KW-0418">Kinase</keyword>
<dbReference type="PANTHER" id="PTHR48050:SF13">
    <property type="entry name" value="STEROL 3-BETA-GLUCOSYLTRANSFERASE UGT80A2"/>
    <property type="match status" value="1"/>
</dbReference>